<comment type="caution">
    <text evidence="3">The sequence shown here is derived from an EMBL/GenBank/DDBJ whole genome shotgun (WGS) entry which is preliminary data.</text>
</comment>
<protein>
    <recommendedName>
        <fullName evidence="2">BZIP domain-containing protein</fullName>
    </recommendedName>
</protein>
<feature type="compositionally biased region" description="Gly residues" evidence="1">
    <location>
        <begin position="586"/>
        <end position="596"/>
    </location>
</feature>
<sequence>MPPRQVKPDPEVEGQGSPDLSAIQPVPGNTASPGNDTASGLRLPNLYPTHPLPVIHEAGESYFDAQFAILQASSPGLGHDQFLYPDMSGIGNIPSSPHDPFAFEQLYSPGEYSMNNMPRNNLPSSGNARNQAGTGTGAGIIKRQSRPTRQGASVTSQAGSRAALGTAPNPGQASNQPQRFDIDLTGMDYPTGSPSTMGLYGSTLNSSMDPSAFASGIYNPRSGIGGGMQQNPQNQGYRNISPVPKFENPDLPNIPEFISPSQYESFAEEEERDIKPDPRRLRNQGTPTPAHRRRSSQAQADTSPATANTTSSPANNNPFESPGQGGCGGGGSSSGRQTAQNTPSHPAHVPPNRIQEAGPVTHPDPEWRPYGVNHWHVFLTEPTTLKYLSSTEIKDIRDHCYGLAQAAGVMEEDDEEGGGGEPQPRPIAEGSRYTTADAQAVWRHCDAYVRRRSQVRNNQAARRSRQRKDAETRYWKAKALEYGAPDHEFNWDLVEESPPGGGQGGSSTAAAAEGAGQASRARTRAQQQGQLQAQQQGQGQGQGQPGRGSGRQGQAAARRSSASSGPKPEFDFNQPFDFDEDDKSHGGGYDAFTGGF</sequence>
<feature type="compositionally biased region" description="Polar residues" evidence="1">
    <location>
        <begin position="119"/>
        <end position="133"/>
    </location>
</feature>
<feature type="compositionally biased region" description="Low complexity" evidence="1">
    <location>
        <begin position="552"/>
        <end position="565"/>
    </location>
</feature>
<feature type="region of interest" description="Disordered" evidence="1">
    <location>
        <begin position="220"/>
        <end position="365"/>
    </location>
</feature>
<evidence type="ECO:0000259" key="2">
    <source>
        <dbReference type="PROSITE" id="PS00036"/>
    </source>
</evidence>
<dbReference type="PROSITE" id="PS00036">
    <property type="entry name" value="BZIP_BASIC"/>
    <property type="match status" value="1"/>
</dbReference>
<keyword evidence="4" id="KW-1185">Reference proteome</keyword>
<evidence type="ECO:0000313" key="3">
    <source>
        <dbReference type="EMBL" id="KAK7737593.1"/>
    </source>
</evidence>
<accession>A0ABR1PIH5</accession>
<feature type="compositionally biased region" description="Gly residues" evidence="1">
    <location>
        <begin position="538"/>
        <end position="551"/>
    </location>
</feature>
<dbReference type="InterPro" id="IPR004827">
    <property type="entry name" value="bZIP"/>
</dbReference>
<feature type="compositionally biased region" description="Gly residues" evidence="1">
    <location>
        <begin position="323"/>
        <end position="333"/>
    </location>
</feature>
<feature type="compositionally biased region" description="Low complexity" evidence="1">
    <location>
        <begin position="506"/>
        <end position="537"/>
    </location>
</feature>
<name>A0ABR1PIH5_DIAER</name>
<organism evidence="3 4">
    <name type="scientific">Diaporthe eres</name>
    <name type="common">Phomopsis oblonga</name>
    <dbReference type="NCBI Taxonomy" id="83184"/>
    <lineage>
        <taxon>Eukaryota</taxon>
        <taxon>Fungi</taxon>
        <taxon>Dikarya</taxon>
        <taxon>Ascomycota</taxon>
        <taxon>Pezizomycotina</taxon>
        <taxon>Sordariomycetes</taxon>
        <taxon>Sordariomycetidae</taxon>
        <taxon>Diaporthales</taxon>
        <taxon>Diaporthaceae</taxon>
        <taxon>Diaporthe</taxon>
        <taxon>Diaporthe eres species complex</taxon>
    </lineage>
</organism>
<proteinExistence type="predicted"/>
<feature type="region of interest" description="Disordered" evidence="1">
    <location>
        <begin position="1"/>
        <end position="44"/>
    </location>
</feature>
<feature type="compositionally biased region" description="Low complexity" evidence="1">
    <location>
        <begin position="302"/>
        <end position="322"/>
    </location>
</feature>
<feature type="region of interest" description="Disordered" evidence="1">
    <location>
        <begin position="491"/>
        <end position="596"/>
    </location>
</feature>
<dbReference type="Proteomes" id="UP001430848">
    <property type="component" value="Unassembled WGS sequence"/>
</dbReference>
<evidence type="ECO:0000313" key="4">
    <source>
        <dbReference type="Proteomes" id="UP001430848"/>
    </source>
</evidence>
<feature type="compositionally biased region" description="Polar residues" evidence="1">
    <location>
        <begin position="147"/>
        <end position="159"/>
    </location>
</feature>
<dbReference type="EMBL" id="JAKNSF020000007">
    <property type="protein sequence ID" value="KAK7737593.1"/>
    <property type="molecule type" value="Genomic_DNA"/>
</dbReference>
<evidence type="ECO:0000256" key="1">
    <source>
        <dbReference type="SAM" id="MobiDB-lite"/>
    </source>
</evidence>
<reference evidence="3 4" key="1">
    <citation type="submission" date="2024-02" db="EMBL/GenBank/DDBJ databases">
        <title>De novo assembly and annotation of 12 fungi associated with fruit tree decline syndrome in Ontario, Canada.</title>
        <authorList>
            <person name="Sulman M."/>
            <person name="Ellouze W."/>
            <person name="Ilyukhin E."/>
        </authorList>
    </citation>
    <scope>NUCLEOTIDE SEQUENCE [LARGE SCALE GENOMIC DNA]</scope>
    <source>
        <strain evidence="3 4">M169</strain>
    </source>
</reference>
<feature type="region of interest" description="Disordered" evidence="1">
    <location>
        <begin position="119"/>
        <end position="179"/>
    </location>
</feature>
<feature type="domain" description="BZIP" evidence="2">
    <location>
        <begin position="452"/>
        <end position="467"/>
    </location>
</feature>
<feature type="region of interest" description="Disordered" evidence="1">
    <location>
        <begin position="411"/>
        <end position="431"/>
    </location>
</feature>
<gene>
    <name evidence="3" type="ORF">SLS63_002722</name>
</gene>
<feature type="compositionally biased region" description="Polar residues" evidence="1">
    <location>
        <begin position="27"/>
        <end position="38"/>
    </location>
</feature>
<feature type="compositionally biased region" description="Polar residues" evidence="1">
    <location>
        <begin position="169"/>
        <end position="178"/>
    </location>
</feature>
<feature type="compositionally biased region" description="Basic and acidic residues" evidence="1">
    <location>
        <begin position="1"/>
        <end position="10"/>
    </location>
</feature>
<dbReference type="CDD" id="cd14686">
    <property type="entry name" value="bZIP"/>
    <property type="match status" value="1"/>
</dbReference>